<sequence>MGQLLRSPQLLRNIAIALGLGLPGAKNGWAGGSGLRSGKLPDKSEIYADNRDTSLAKPVLTC</sequence>
<dbReference type="Proteomes" id="UP000249081">
    <property type="component" value="Unassembled WGS sequence"/>
</dbReference>
<accession>A0A2W4VV43</accession>
<dbReference type="EMBL" id="QBMN01000247">
    <property type="protein sequence ID" value="PZO33559.1"/>
    <property type="molecule type" value="Genomic_DNA"/>
</dbReference>
<proteinExistence type="predicted"/>
<evidence type="ECO:0000313" key="2">
    <source>
        <dbReference type="Proteomes" id="UP000249081"/>
    </source>
</evidence>
<organism evidence="1 2">
    <name type="scientific">Shackletoniella antarctica</name>
    <dbReference type="NCBI Taxonomy" id="268115"/>
    <lineage>
        <taxon>Bacteria</taxon>
        <taxon>Bacillati</taxon>
        <taxon>Cyanobacteriota</taxon>
        <taxon>Cyanophyceae</taxon>
        <taxon>Oculatellales</taxon>
        <taxon>Oculatellaceae</taxon>
        <taxon>Shackletoniella</taxon>
    </lineage>
</organism>
<name>A0A2W4VV43_9CYAN</name>
<evidence type="ECO:0000313" key="1">
    <source>
        <dbReference type="EMBL" id="PZO33559.1"/>
    </source>
</evidence>
<reference evidence="1 2" key="2">
    <citation type="submission" date="2018-06" db="EMBL/GenBank/DDBJ databases">
        <title>Metagenomic assembly of (sub)arctic Cyanobacteria and their associated microbiome from non-axenic cultures.</title>
        <authorList>
            <person name="Baurain D."/>
        </authorList>
    </citation>
    <scope>NUCLEOTIDE SEQUENCE [LARGE SCALE GENOMIC DNA]</scope>
    <source>
        <strain evidence="1">ULC041bin1</strain>
    </source>
</reference>
<comment type="caution">
    <text evidence="1">The sequence shown here is derived from an EMBL/GenBank/DDBJ whole genome shotgun (WGS) entry which is preliminary data.</text>
</comment>
<reference evidence="2" key="1">
    <citation type="submission" date="2018-04" db="EMBL/GenBank/DDBJ databases">
        <authorList>
            <person name="Cornet L."/>
        </authorList>
    </citation>
    <scope>NUCLEOTIDE SEQUENCE [LARGE SCALE GENOMIC DNA]</scope>
</reference>
<protein>
    <submittedName>
        <fullName evidence="1">Uncharacterized protein</fullName>
    </submittedName>
</protein>
<dbReference type="AlphaFoldDB" id="A0A2W4VV43"/>
<gene>
    <name evidence="1" type="ORF">DCF17_21775</name>
</gene>